<evidence type="ECO:0000313" key="3">
    <source>
        <dbReference type="EMBL" id="WNM40258.1"/>
    </source>
</evidence>
<gene>
    <name evidence="3" type="ORF">RMN56_02505</name>
</gene>
<protein>
    <recommendedName>
        <fullName evidence="2">RelA/SpoT domain-containing protein</fullName>
    </recommendedName>
</protein>
<dbReference type="EMBL" id="CP134876">
    <property type="protein sequence ID" value="WNM40258.1"/>
    <property type="molecule type" value="Genomic_DNA"/>
</dbReference>
<dbReference type="Pfam" id="PF04607">
    <property type="entry name" value="RelA_SpoT"/>
    <property type="match status" value="1"/>
</dbReference>
<evidence type="ECO:0000313" key="4">
    <source>
        <dbReference type="Proteomes" id="UP001303001"/>
    </source>
</evidence>
<dbReference type="SMART" id="SM00954">
    <property type="entry name" value="RelA_SpoT"/>
    <property type="match status" value="1"/>
</dbReference>
<sequence length="383" mass="43720">MTQVAADDWEAEYRAARGTYEAFSLRLQSLIIDLLEDAKIDVIQVEARAKDVDSFVEKIGRKGAKYENPIEEITDLVGLRIITYYLEDVVRVGEILKAQFVIDESNSVDKAAGFDPDRFGYTSVHYVLGLAPARGELAEWRPFKGIRAEIQVRTALQHAWAAVNHKLDYKSTTEAPAKLRRRLFRLSALFELADEQFSELRDERERISSQYEGEVREGHLEIPLNEASLLAYLSDSDTISAFTERLRQLEATVRMHDEKRMARDRRDLLEVLDLYNIETVAELDKYIKSDIFPHMSIPPYTGYATSVPDWLTAYILIDKKASKETVVAIYTEAVWDKLSRAGKIWHEKKRQNVTRKAARPSRMPSTRPPGERAAARPATSSGH</sequence>
<evidence type="ECO:0000259" key="2">
    <source>
        <dbReference type="SMART" id="SM00954"/>
    </source>
</evidence>
<evidence type="ECO:0000256" key="1">
    <source>
        <dbReference type="SAM" id="MobiDB-lite"/>
    </source>
</evidence>
<organism evidence="3 4">
    <name type="scientific">Micromonospora halotolerans</name>
    <dbReference type="NCBI Taxonomy" id="709879"/>
    <lineage>
        <taxon>Bacteria</taxon>
        <taxon>Bacillati</taxon>
        <taxon>Actinomycetota</taxon>
        <taxon>Actinomycetes</taxon>
        <taxon>Micromonosporales</taxon>
        <taxon>Micromonosporaceae</taxon>
        <taxon>Micromonospora</taxon>
    </lineage>
</organism>
<dbReference type="CDD" id="cd05399">
    <property type="entry name" value="NT_Rel-Spo_like"/>
    <property type="match status" value="1"/>
</dbReference>
<reference evidence="3 4" key="1">
    <citation type="submission" date="2023-09" db="EMBL/GenBank/DDBJ databases">
        <title>Micromonospora halotolerans DSM 45598 genome sequence.</title>
        <authorList>
            <person name="Mo P."/>
        </authorList>
    </citation>
    <scope>NUCLEOTIDE SEQUENCE [LARGE SCALE GENOMIC DNA]</scope>
    <source>
        <strain evidence="3 4">DSM 45598</strain>
    </source>
</reference>
<dbReference type="Proteomes" id="UP001303001">
    <property type="component" value="Chromosome"/>
</dbReference>
<dbReference type="SUPFAM" id="SSF81301">
    <property type="entry name" value="Nucleotidyltransferase"/>
    <property type="match status" value="1"/>
</dbReference>
<feature type="compositionally biased region" description="Basic residues" evidence="1">
    <location>
        <begin position="348"/>
        <end position="359"/>
    </location>
</feature>
<feature type="domain" description="RelA/SpoT" evidence="2">
    <location>
        <begin position="47"/>
        <end position="175"/>
    </location>
</feature>
<dbReference type="PANTHER" id="PTHR41773">
    <property type="entry name" value="GTP PYROPHOSPHATASE-RELATED"/>
    <property type="match status" value="1"/>
</dbReference>
<dbReference type="Gene3D" id="1.10.287.860">
    <property type="entry name" value="Nucleotidyltransferase"/>
    <property type="match status" value="1"/>
</dbReference>
<dbReference type="RefSeq" id="WP_313722248.1">
    <property type="nucleotide sequence ID" value="NZ_CP134876.1"/>
</dbReference>
<proteinExistence type="predicted"/>
<feature type="region of interest" description="Disordered" evidence="1">
    <location>
        <begin position="348"/>
        <end position="383"/>
    </location>
</feature>
<name>A0ABY9ZY77_9ACTN</name>
<accession>A0ABY9ZY77</accession>
<dbReference type="InterPro" id="IPR043519">
    <property type="entry name" value="NT_sf"/>
</dbReference>
<dbReference type="Gene3D" id="3.30.460.10">
    <property type="entry name" value="Beta Polymerase, domain 2"/>
    <property type="match status" value="1"/>
</dbReference>
<dbReference type="PANTHER" id="PTHR41773:SF1">
    <property type="entry name" value="RELA_SPOT DOMAIN-CONTAINING PROTEIN"/>
    <property type="match status" value="1"/>
</dbReference>
<dbReference type="InterPro" id="IPR007685">
    <property type="entry name" value="RelA_SpoT"/>
</dbReference>
<keyword evidence="4" id="KW-1185">Reference proteome</keyword>